<dbReference type="GO" id="GO:0140571">
    <property type="term" value="F:transmembrane ascorbate ferrireductase activity"/>
    <property type="evidence" value="ECO:0007669"/>
    <property type="project" value="UniProtKB-EC"/>
</dbReference>
<evidence type="ECO:0000256" key="8">
    <source>
        <dbReference type="ARBA" id="ARBA00022989"/>
    </source>
</evidence>
<dbReference type="Gene3D" id="1.20.120.1770">
    <property type="match status" value="1"/>
</dbReference>
<evidence type="ECO:0000256" key="4">
    <source>
        <dbReference type="ARBA" id="ARBA00022617"/>
    </source>
</evidence>
<feature type="transmembrane region" description="Helical" evidence="12">
    <location>
        <begin position="98"/>
        <end position="119"/>
    </location>
</feature>
<dbReference type="PhylomeDB" id="T1IQ30"/>
<evidence type="ECO:0000256" key="9">
    <source>
        <dbReference type="ARBA" id="ARBA00023004"/>
    </source>
</evidence>
<evidence type="ECO:0000256" key="7">
    <source>
        <dbReference type="ARBA" id="ARBA00022982"/>
    </source>
</evidence>
<keyword evidence="7" id="KW-0249">Electron transport</keyword>
<protein>
    <recommendedName>
        <fullName evidence="11">ascorbate ferrireductase (transmembrane)</fullName>
        <ecNumber evidence="11">7.2.1.3</ecNumber>
    </recommendedName>
</protein>
<dbReference type="HOGENOM" id="CLU_102339_0_0_1"/>
<dbReference type="STRING" id="126957.T1IQ30"/>
<dbReference type="EMBL" id="JH431279">
    <property type="status" value="NOT_ANNOTATED_CDS"/>
    <property type="molecule type" value="Genomic_DNA"/>
</dbReference>
<keyword evidence="15" id="KW-1185">Reference proteome</keyword>
<dbReference type="PANTHER" id="PTHR15422:SF45">
    <property type="entry name" value="CYTOCHROME B561 DOMAIN-CONTAINING PROTEIN"/>
    <property type="match status" value="1"/>
</dbReference>
<name>T1IQ30_STRMM</name>
<keyword evidence="10 12" id="KW-0472">Membrane</keyword>
<evidence type="ECO:0000256" key="1">
    <source>
        <dbReference type="ARBA" id="ARBA00001970"/>
    </source>
</evidence>
<reference evidence="15" key="1">
    <citation type="submission" date="2011-05" db="EMBL/GenBank/DDBJ databases">
        <authorList>
            <person name="Richards S.R."/>
            <person name="Qu J."/>
            <person name="Jiang H."/>
            <person name="Jhangiani S.N."/>
            <person name="Agravi P."/>
            <person name="Goodspeed R."/>
            <person name="Gross S."/>
            <person name="Mandapat C."/>
            <person name="Jackson L."/>
            <person name="Mathew T."/>
            <person name="Pu L."/>
            <person name="Thornton R."/>
            <person name="Saada N."/>
            <person name="Wilczek-Boney K.B."/>
            <person name="Lee S."/>
            <person name="Kovar C."/>
            <person name="Wu Y."/>
            <person name="Scherer S.E."/>
            <person name="Worley K.C."/>
            <person name="Muzny D.M."/>
            <person name="Gibbs R."/>
        </authorList>
    </citation>
    <scope>NUCLEOTIDE SEQUENCE</scope>
    <source>
        <strain evidence="15">Brora</strain>
    </source>
</reference>
<dbReference type="AlphaFoldDB" id="T1IQ30"/>
<dbReference type="Proteomes" id="UP000014500">
    <property type="component" value="Unassembled WGS sequence"/>
</dbReference>
<keyword evidence="4" id="KW-0349">Heme</keyword>
<accession>T1IQ30</accession>
<keyword evidence="5 12" id="KW-0812">Transmembrane</keyword>
<evidence type="ECO:0000256" key="2">
    <source>
        <dbReference type="ARBA" id="ARBA00004141"/>
    </source>
</evidence>
<evidence type="ECO:0000256" key="11">
    <source>
        <dbReference type="ARBA" id="ARBA00024225"/>
    </source>
</evidence>
<evidence type="ECO:0000259" key="13">
    <source>
        <dbReference type="PROSITE" id="PS50939"/>
    </source>
</evidence>
<keyword evidence="9" id="KW-0408">Iron</keyword>
<evidence type="ECO:0000313" key="14">
    <source>
        <dbReference type="EnsemblMetazoa" id="SMAR003137-PA"/>
    </source>
</evidence>
<evidence type="ECO:0000256" key="12">
    <source>
        <dbReference type="SAM" id="Phobius"/>
    </source>
</evidence>
<dbReference type="GO" id="GO:0046872">
    <property type="term" value="F:metal ion binding"/>
    <property type="evidence" value="ECO:0007669"/>
    <property type="project" value="UniProtKB-KW"/>
</dbReference>
<dbReference type="SMART" id="SM00665">
    <property type="entry name" value="B561"/>
    <property type="match status" value="1"/>
</dbReference>
<dbReference type="EnsemblMetazoa" id="SMAR003137-RA">
    <property type="protein sequence ID" value="SMAR003137-PA"/>
    <property type="gene ID" value="SMAR003137"/>
</dbReference>
<comment type="subcellular location">
    <subcellularLocation>
        <location evidence="2">Membrane</location>
        <topology evidence="2">Multi-pass membrane protein</topology>
    </subcellularLocation>
</comment>
<feature type="transmembrane region" description="Helical" evidence="12">
    <location>
        <begin position="67"/>
        <end position="86"/>
    </location>
</feature>
<dbReference type="EC" id="7.2.1.3" evidence="11"/>
<keyword evidence="8 12" id="KW-1133">Transmembrane helix</keyword>
<dbReference type="eggNOG" id="ENOG502T7X4">
    <property type="taxonomic scope" value="Eukaryota"/>
</dbReference>
<evidence type="ECO:0000256" key="10">
    <source>
        <dbReference type="ARBA" id="ARBA00023136"/>
    </source>
</evidence>
<dbReference type="PANTHER" id="PTHR15422">
    <property type="entry name" value="OS05G0565100 PROTEIN"/>
    <property type="match status" value="1"/>
</dbReference>
<feature type="transmembrane region" description="Helical" evidence="12">
    <location>
        <begin position="168"/>
        <end position="190"/>
    </location>
</feature>
<feature type="domain" description="Cytochrome b561" evidence="13">
    <location>
        <begin position="1"/>
        <end position="192"/>
    </location>
</feature>
<sequence>MARIYMYSVACLLIYLVRPGSSLFSWHPTLMTIGAMFIFYEAIILFDLKKGLLEGTTRQTKINIHGLLQFIGTVILFTGFTSVAMHKFNLNKPHFASLHSALGAAAGATVGWQCLGGIVTRFSWLSPVPVKYLKLGHTIFGTLSYFFICLTFIVGIFTDYMAERTTPFIQIILITLPMIAFATGFTRFINKVLQNFLKPK</sequence>
<reference evidence="14" key="2">
    <citation type="submission" date="2015-02" db="UniProtKB">
        <authorList>
            <consortium name="EnsemblMetazoa"/>
        </authorList>
    </citation>
    <scope>IDENTIFICATION</scope>
</reference>
<evidence type="ECO:0000313" key="15">
    <source>
        <dbReference type="Proteomes" id="UP000014500"/>
    </source>
</evidence>
<keyword evidence="6" id="KW-0479">Metal-binding</keyword>
<organism evidence="14 15">
    <name type="scientific">Strigamia maritima</name>
    <name type="common">European centipede</name>
    <name type="synonym">Geophilus maritimus</name>
    <dbReference type="NCBI Taxonomy" id="126957"/>
    <lineage>
        <taxon>Eukaryota</taxon>
        <taxon>Metazoa</taxon>
        <taxon>Ecdysozoa</taxon>
        <taxon>Arthropoda</taxon>
        <taxon>Myriapoda</taxon>
        <taxon>Chilopoda</taxon>
        <taxon>Pleurostigmophora</taxon>
        <taxon>Geophilomorpha</taxon>
        <taxon>Linotaeniidae</taxon>
        <taxon>Strigamia</taxon>
    </lineage>
</organism>
<dbReference type="GO" id="GO:0016020">
    <property type="term" value="C:membrane"/>
    <property type="evidence" value="ECO:0007669"/>
    <property type="project" value="UniProtKB-SubCell"/>
</dbReference>
<dbReference type="PROSITE" id="PS50939">
    <property type="entry name" value="CYTOCHROME_B561"/>
    <property type="match status" value="1"/>
</dbReference>
<keyword evidence="3" id="KW-0813">Transport</keyword>
<evidence type="ECO:0000256" key="3">
    <source>
        <dbReference type="ARBA" id="ARBA00022448"/>
    </source>
</evidence>
<comment type="cofactor">
    <cofactor evidence="1">
        <name>heme b</name>
        <dbReference type="ChEBI" id="CHEBI:60344"/>
    </cofactor>
</comment>
<dbReference type="GO" id="GO:0140575">
    <property type="term" value="F:transmembrane monodehydroascorbate reductase activity"/>
    <property type="evidence" value="ECO:0007669"/>
    <property type="project" value="InterPro"/>
</dbReference>
<dbReference type="InterPro" id="IPR006593">
    <property type="entry name" value="Cyt_b561/ferric_Rdtase_TM"/>
</dbReference>
<feature type="transmembrane region" description="Helical" evidence="12">
    <location>
        <begin position="29"/>
        <end position="46"/>
    </location>
</feature>
<proteinExistence type="predicted"/>
<dbReference type="InterPro" id="IPR045150">
    <property type="entry name" value="CYB561D1/2"/>
</dbReference>
<evidence type="ECO:0000256" key="5">
    <source>
        <dbReference type="ARBA" id="ARBA00022692"/>
    </source>
</evidence>
<feature type="transmembrane region" description="Helical" evidence="12">
    <location>
        <begin position="139"/>
        <end position="162"/>
    </location>
</feature>
<evidence type="ECO:0000256" key="6">
    <source>
        <dbReference type="ARBA" id="ARBA00022723"/>
    </source>
</evidence>
<dbReference type="Pfam" id="PF03188">
    <property type="entry name" value="Cytochrom_B561"/>
    <property type="match status" value="1"/>
</dbReference>